<keyword evidence="2" id="KW-1185">Reference proteome</keyword>
<accession>A0AAD6VRW9</accession>
<dbReference type="Proteomes" id="UP001219525">
    <property type="component" value="Unassembled WGS sequence"/>
</dbReference>
<reference evidence="1" key="1">
    <citation type="submission" date="2023-03" db="EMBL/GenBank/DDBJ databases">
        <title>Massive genome expansion in bonnet fungi (Mycena s.s.) driven by repeated elements and novel gene families across ecological guilds.</title>
        <authorList>
            <consortium name="Lawrence Berkeley National Laboratory"/>
            <person name="Harder C.B."/>
            <person name="Miyauchi S."/>
            <person name="Viragh M."/>
            <person name="Kuo A."/>
            <person name="Thoen E."/>
            <person name="Andreopoulos B."/>
            <person name="Lu D."/>
            <person name="Skrede I."/>
            <person name="Drula E."/>
            <person name="Henrissat B."/>
            <person name="Morin E."/>
            <person name="Kohler A."/>
            <person name="Barry K."/>
            <person name="LaButti K."/>
            <person name="Morin E."/>
            <person name="Salamov A."/>
            <person name="Lipzen A."/>
            <person name="Mereny Z."/>
            <person name="Hegedus B."/>
            <person name="Baldrian P."/>
            <person name="Stursova M."/>
            <person name="Weitz H."/>
            <person name="Taylor A."/>
            <person name="Grigoriev I.V."/>
            <person name="Nagy L.G."/>
            <person name="Martin F."/>
            <person name="Kauserud H."/>
        </authorList>
    </citation>
    <scope>NUCLEOTIDE SEQUENCE</scope>
    <source>
        <strain evidence="1">9144</strain>
    </source>
</reference>
<protein>
    <submittedName>
        <fullName evidence="1">Uncharacterized protein</fullName>
    </submittedName>
</protein>
<name>A0AAD6VRW9_9AGAR</name>
<proteinExistence type="predicted"/>
<comment type="caution">
    <text evidence="1">The sequence shown here is derived from an EMBL/GenBank/DDBJ whole genome shotgun (WGS) entry which is preliminary data.</text>
</comment>
<gene>
    <name evidence="1" type="ORF">GGX14DRAFT_204146</name>
</gene>
<organism evidence="1 2">
    <name type="scientific">Mycena pura</name>
    <dbReference type="NCBI Taxonomy" id="153505"/>
    <lineage>
        <taxon>Eukaryota</taxon>
        <taxon>Fungi</taxon>
        <taxon>Dikarya</taxon>
        <taxon>Basidiomycota</taxon>
        <taxon>Agaricomycotina</taxon>
        <taxon>Agaricomycetes</taxon>
        <taxon>Agaricomycetidae</taxon>
        <taxon>Agaricales</taxon>
        <taxon>Marasmiineae</taxon>
        <taxon>Mycenaceae</taxon>
        <taxon>Mycena</taxon>
    </lineage>
</organism>
<dbReference type="AlphaFoldDB" id="A0AAD6VRW9"/>
<dbReference type="EMBL" id="JARJCW010000009">
    <property type="protein sequence ID" value="KAJ7220840.1"/>
    <property type="molecule type" value="Genomic_DNA"/>
</dbReference>
<evidence type="ECO:0000313" key="1">
    <source>
        <dbReference type="EMBL" id="KAJ7220840.1"/>
    </source>
</evidence>
<sequence length="73" mass="8530">MSFWSDQRLFSIPAVLATFRTYLGSLAYRPHSSVDRNTSSAQRYINLRRGATIWRCTRYFLVNLSLTNFFLSS</sequence>
<evidence type="ECO:0000313" key="2">
    <source>
        <dbReference type="Proteomes" id="UP001219525"/>
    </source>
</evidence>